<dbReference type="Proteomes" id="UP000008332">
    <property type="component" value="Plasmid unnamed1"/>
</dbReference>
<dbReference type="RefSeq" id="WP_011458802.1">
    <property type="nucleotide sequence ID" value="NC_007901.1"/>
</dbReference>
<dbReference type="HOGENOM" id="CLU_1659377_0_0_4"/>
<accession>Q21QK8</accession>
<dbReference type="InterPro" id="IPR018927">
    <property type="entry name" value="Pilus_synth_Q_C"/>
</dbReference>
<organism evidence="3 4">
    <name type="scientific">Albidiferax ferrireducens (strain ATCC BAA-621 / DSM 15236 / T118)</name>
    <name type="common">Rhodoferax ferrireducens</name>
    <dbReference type="NCBI Taxonomy" id="338969"/>
    <lineage>
        <taxon>Bacteria</taxon>
        <taxon>Pseudomonadati</taxon>
        <taxon>Pseudomonadota</taxon>
        <taxon>Betaproteobacteria</taxon>
        <taxon>Burkholderiales</taxon>
        <taxon>Comamonadaceae</taxon>
        <taxon>Rhodoferax</taxon>
    </lineage>
</organism>
<name>Q21QK8_ALBFT</name>
<feature type="signal peptide" evidence="1">
    <location>
        <begin position="1"/>
        <end position="22"/>
    </location>
</feature>
<evidence type="ECO:0000313" key="3">
    <source>
        <dbReference type="EMBL" id="ABD71937.1"/>
    </source>
</evidence>
<feature type="domain" description="Toxin co-regulated pilus biosynthesis protein Q C-terminal" evidence="2">
    <location>
        <begin position="75"/>
        <end position="149"/>
    </location>
</feature>
<dbReference type="KEGG" id="rfr:Rfer_4250"/>
<geneLocation type="plasmid" evidence="4">
    <name>pDSM15236</name>
</geneLocation>
<dbReference type="Gene3D" id="3.55.50.70">
    <property type="match status" value="1"/>
</dbReference>
<proteinExistence type="predicted"/>
<reference evidence="4" key="1">
    <citation type="submission" date="2006-02" db="EMBL/GenBank/DDBJ databases">
        <title>Complete sequence of plasmid 1 of Rhodoferax ferrireducens DSM 15236.</title>
        <authorList>
            <person name="Copeland A."/>
            <person name="Lucas S."/>
            <person name="Lapidus A."/>
            <person name="Barry K."/>
            <person name="Detter J.C."/>
            <person name="Glavina del Rio T."/>
            <person name="Hammon N."/>
            <person name="Israni S."/>
            <person name="Pitluck S."/>
            <person name="Brettin T."/>
            <person name="Bruce D."/>
            <person name="Han C."/>
            <person name="Tapia R."/>
            <person name="Gilna P."/>
            <person name="Kiss H."/>
            <person name="Schmutz J."/>
            <person name="Larimer F."/>
            <person name="Land M."/>
            <person name="Kyrpides N."/>
            <person name="Ivanova N."/>
            <person name="Richardson P."/>
        </authorList>
    </citation>
    <scope>NUCLEOTIDE SEQUENCE [LARGE SCALE GENOMIC DNA]</scope>
    <source>
        <strain evidence="4">ATCC BAA-621 / DSM 15236 / T118</strain>
        <plasmid evidence="4">Plasmid pDSM15236</plasmid>
    </source>
</reference>
<evidence type="ECO:0000313" key="4">
    <source>
        <dbReference type="Proteomes" id="UP000008332"/>
    </source>
</evidence>
<keyword evidence="3" id="KW-0614">Plasmid</keyword>
<keyword evidence="4" id="KW-1185">Reference proteome</keyword>
<feature type="chain" id="PRO_5004200573" description="Toxin co-regulated pilus biosynthesis protein Q C-terminal domain-containing protein" evidence="1">
    <location>
        <begin position="23"/>
        <end position="159"/>
    </location>
</feature>
<sequence length="159" mass="17176" precursor="true">MKNLQKSIVCIAVLAAATSALSVPLRTPNVMIAVSDEDTMLPMAPNKKVAAPVNQVAPKPVVVQPVAPAATPPGRVFELRRSDGNVKTAFLRWAEAADKQVNWQLQSELPLDATARIEASTLAEAMTEVAKAFTTHAKPFVIREYDNTILVLPRLVARP</sequence>
<dbReference type="AlphaFoldDB" id="Q21QK8"/>
<dbReference type="Pfam" id="PF10671">
    <property type="entry name" value="TcpQ"/>
    <property type="match status" value="1"/>
</dbReference>
<protein>
    <recommendedName>
        <fullName evidence="2">Toxin co-regulated pilus biosynthesis protein Q C-terminal domain-containing protein</fullName>
    </recommendedName>
</protein>
<dbReference type="EMBL" id="CP000268">
    <property type="protein sequence ID" value="ABD71937.1"/>
    <property type="molecule type" value="Genomic_DNA"/>
</dbReference>
<evidence type="ECO:0000259" key="2">
    <source>
        <dbReference type="Pfam" id="PF10671"/>
    </source>
</evidence>
<gene>
    <name evidence="3" type="ordered locus">Rfer_4250</name>
</gene>
<keyword evidence="1" id="KW-0732">Signal</keyword>
<evidence type="ECO:0000256" key="1">
    <source>
        <dbReference type="SAM" id="SignalP"/>
    </source>
</evidence>